<keyword evidence="2 10" id="KW-1003">Cell membrane</keyword>
<evidence type="ECO:0000256" key="6">
    <source>
        <dbReference type="ARBA" id="ARBA00023303"/>
    </source>
</evidence>
<feature type="transmembrane region" description="Helical" evidence="10">
    <location>
        <begin position="47"/>
        <end position="67"/>
    </location>
</feature>
<gene>
    <name evidence="10" type="primary">fluC</name>
    <name evidence="10" type="synonym">crcB</name>
    <name evidence="11" type="ORF">SAMN05421756_101167</name>
</gene>
<keyword evidence="10" id="KW-0406">Ion transport</keyword>
<accession>A0A1H8ZAY3</accession>
<keyword evidence="12" id="KW-1185">Reference proteome</keyword>
<dbReference type="GO" id="GO:0140114">
    <property type="term" value="P:cellular detoxification of fluoride"/>
    <property type="evidence" value="ECO:0007669"/>
    <property type="project" value="UniProtKB-UniRule"/>
</dbReference>
<comment type="function">
    <text evidence="9 10">Fluoride-specific ion channel. Important for reducing fluoride concentration in the cell, thus reducing its toxicity.</text>
</comment>
<evidence type="ECO:0000256" key="1">
    <source>
        <dbReference type="ARBA" id="ARBA00004651"/>
    </source>
</evidence>
<dbReference type="AlphaFoldDB" id="A0A1H8ZAY3"/>
<evidence type="ECO:0000256" key="4">
    <source>
        <dbReference type="ARBA" id="ARBA00022989"/>
    </source>
</evidence>
<dbReference type="GO" id="GO:0005886">
    <property type="term" value="C:plasma membrane"/>
    <property type="evidence" value="ECO:0007669"/>
    <property type="project" value="UniProtKB-SubCell"/>
</dbReference>
<keyword evidence="6 10" id="KW-0407">Ion channel</keyword>
<dbReference type="Proteomes" id="UP000198504">
    <property type="component" value="Unassembled WGS sequence"/>
</dbReference>
<evidence type="ECO:0000256" key="3">
    <source>
        <dbReference type="ARBA" id="ARBA00022692"/>
    </source>
</evidence>
<evidence type="ECO:0000256" key="5">
    <source>
        <dbReference type="ARBA" id="ARBA00023136"/>
    </source>
</evidence>
<keyword evidence="10" id="KW-0915">Sodium</keyword>
<dbReference type="GO" id="GO:0062054">
    <property type="term" value="F:fluoride channel activity"/>
    <property type="evidence" value="ECO:0007669"/>
    <property type="project" value="UniProtKB-UniRule"/>
</dbReference>
<evidence type="ECO:0000256" key="10">
    <source>
        <dbReference type="HAMAP-Rule" id="MF_00454"/>
    </source>
</evidence>
<dbReference type="EMBL" id="FOFA01000001">
    <property type="protein sequence ID" value="SEP61491.1"/>
    <property type="molecule type" value="Genomic_DNA"/>
</dbReference>
<organism evidence="11 12">
    <name type="scientific">Microlunatus flavus</name>
    <dbReference type="NCBI Taxonomy" id="1036181"/>
    <lineage>
        <taxon>Bacteria</taxon>
        <taxon>Bacillati</taxon>
        <taxon>Actinomycetota</taxon>
        <taxon>Actinomycetes</taxon>
        <taxon>Propionibacteriales</taxon>
        <taxon>Propionibacteriaceae</taxon>
        <taxon>Microlunatus</taxon>
    </lineage>
</organism>
<keyword evidence="4 10" id="KW-1133">Transmembrane helix</keyword>
<evidence type="ECO:0000256" key="7">
    <source>
        <dbReference type="ARBA" id="ARBA00035120"/>
    </source>
</evidence>
<dbReference type="PANTHER" id="PTHR28259">
    <property type="entry name" value="FLUORIDE EXPORT PROTEIN 1-RELATED"/>
    <property type="match status" value="1"/>
</dbReference>
<evidence type="ECO:0000313" key="12">
    <source>
        <dbReference type="Proteomes" id="UP000198504"/>
    </source>
</evidence>
<proteinExistence type="inferred from homology"/>
<comment type="subcellular location">
    <subcellularLocation>
        <location evidence="1 10">Cell membrane</location>
        <topology evidence="1 10">Multi-pass membrane protein</topology>
    </subcellularLocation>
</comment>
<dbReference type="HAMAP" id="MF_00454">
    <property type="entry name" value="FluC"/>
    <property type="match status" value="1"/>
</dbReference>
<feature type="binding site" evidence="10">
    <location>
        <position position="90"/>
    </location>
    <ligand>
        <name>Na(+)</name>
        <dbReference type="ChEBI" id="CHEBI:29101"/>
        <note>structural</note>
    </ligand>
</feature>
<keyword evidence="10" id="KW-0479">Metal-binding</keyword>
<reference evidence="12" key="1">
    <citation type="submission" date="2016-10" db="EMBL/GenBank/DDBJ databases">
        <authorList>
            <person name="Varghese N."/>
            <person name="Submissions S."/>
        </authorList>
    </citation>
    <scope>NUCLEOTIDE SEQUENCE [LARGE SCALE GENOMIC DNA]</scope>
    <source>
        <strain evidence="12">CGMCC 4.6856</strain>
    </source>
</reference>
<dbReference type="GO" id="GO:0046872">
    <property type="term" value="F:metal ion binding"/>
    <property type="evidence" value="ECO:0007669"/>
    <property type="project" value="UniProtKB-KW"/>
</dbReference>
<keyword evidence="5 10" id="KW-0472">Membrane</keyword>
<protein>
    <recommendedName>
        <fullName evidence="10">Fluoride-specific ion channel FluC</fullName>
    </recommendedName>
</protein>
<evidence type="ECO:0000256" key="8">
    <source>
        <dbReference type="ARBA" id="ARBA00035585"/>
    </source>
</evidence>
<dbReference type="OrthoDB" id="5148600at2"/>
<evidence type="ECO:0000256" key="2">
    <source>
        <dbReference type="ARBA" id="ARBA00022475"/>
    </source>
</evidence>
<comment type="activity regulation">
    <text evidence="10">Na(+) is not transported, but it plays an essential structural role and its presence is essential for fluoride channel function.</text>
</comment>
<evidence type="ECO:0000256" key="9">
    <source>
        <dbReference type="ARBA" id="ARBA00049940"/>
    </source>
</evidence>
<feature type="transmembrane region" description="Helical" evidence="10">
    <location>
        <begin position="79"/>
        <end position="98"/>
    </location>
</feature>
<comment type="catalytic activity">
    <reaction evidence="8">
        <text>fluoride(in) = fluoride(out)</text>
        <dbReference type="Rhea" id="RHEA:76159"/>
        <dbReference type="ChEBI" id="CHEBI:17051"/>
    </reaction>
    <physiologicalReaction direction="left-to-right" evidence="8">
        <dbReference type="Rhea" id="RHEA:76160"/>
    </physiologicalReaction>
</comment>
<sequence>MPDRRDAARPAYRQPLLLLLVLLGGATGTLARWATGLAVPHLGRVPLGTLAVNVIGAFVLGALLAHLAGRGPDEGRRRALRVTLGTGFCGGFTTYSALANDTAGLLRQGLAGHALAYVGATLVLGYAASVLGVAAARRTGRTRATA</sequence>
<dbReference type="InterPro" id="IPR003691">
    <property type="entry name" value="FluC"/>
</dbReference>
<dbReference type="Pfam" id="PF02537">
    <property type="entry name" value="CRCB"/>
    <property type="match status" value="1"/>
</dbReference>
<dbReference type="RefSeq" id="WP_091177244.1">
    <property type="nucleotide sequence ID" value="NZ_FOFA01000001.1"/>
</dbReference>
<evidence type="ECO:0000313" key="11">
    <source>
        <dbReference type="EMBL" id="SEP61491.1"/>
    </source>
</evidence>
<dbReference type="STRING" id="1036181.SAMN05421756_101167"/>
<dbReference type="PANTHER" id="PTHR28259:SF1">
    <property type="entry name" value="FLUORIDE EXPORT PROTEIN 1-RELATED"/>
    <property type="match status" value="1"/>
</dbReference>
<keyword evidence="3 10" id="KW-0812">Transmembrane</keyword>
<comment type="similarity">
    <text evidence="7 10">Belongs to the fluoride channel Fluc/FEX (TC 1.A.43) family.</text>
</comment>
<keyword evidence="10" id="KW-0813">Transport</keyword>
<name>A0A1H8ZAY3_9ACTN</name>
<feature type="binding site" evidence="10">
    <location>
        <position position="93"/>
    </location>
    <ligand>
        <name>Na(+)</name>
        <dbReference type="ChEBI" id="CHEBI:29101"/>
        <note>structural</note>
    </ligand>
</feature>
<feature type="transmembrane region" description="Helical" evidence="10">
    <location>
        <begin position="110"/>
        <end position="136"/>
    </location>
</feature>